<dbReference type="RefSeq" id="WP_344906007.1">
    <property type="nucleotide sequence ID" value="NZ_BAAAYO010000002.1"/>
</dbReference>
<dbReference type="GO" id="GO:0016787">
    <property type="term" value="F:hydrolase activity"/>
    <property type="evidence" value="ECO:0007669"/>
    <property type="project" value="UniProtKB-KW"/>
</dbReference>
<dbReference type="Gene3D" id="3.40.50.1820">
    <property type="entry name" value="alpha/beta hydrolase"/>
    <property type="match status" value="1"/>
</dbReference>
<keyword evidence="3" id="KW-1185">Reference proteome</keyword>
<evidence type="ECO:0000259" key="1">
    <source>
        <dbReference type="Pfam" id="PF01738"/>
    </source>
</evidence>
<dbReference type="PANTHER" id="PTHR10655">
    <property type="entry name" value="LYSOPHOSPHOLIPASE-RELATED"/>
    <property type="match status" value="1"/>
</dbReference>
<dbReference type="InterPro" id="IPR050565">
    <property type="entry name" value="LYPA1-2/EST-like"/>
</dbReference>
<gene>
    <name evidence="2" type="ORF">ACFFNY_06125</name>
</gene>
<evidence type="ECO:0000313" key="3">
    <source>
        <dbReference type="Proteomes" id="UP001589619"/>
    </source>
</evidence>
<organism evidence="2 3">
    <name type="scientific">Paenibacillus hodogayensis</name>
    <dbReference type="NCBI Taxonomy" id="279208"/>
    <lineage>
        <taxon>Bacteria</taxon>
        <taxon>Bacillati</taxon>
        <taxon>Bacillota</taxon>
        <taxon>Bacilli</taxon>
        <taxon>Bacillales</taxon>
        <taxon>Paenibacillaceae</taxon>
        <taxon>Paenibacillus</taxon>
    </lineage>
</organism>
<dbReference type="InterPro" id="IPR029058">
    <property type="entry name" value="AB_hydrolase_fold"/>
</dbReference>
<dbReference type="InterPro" id="IPR002925">
    <property type="entry name" value="Dienelactn_hydro"/>
</dbReference>
<proteinExistence type="predicted"/>
<name>A0ABV5VS97_9BACL</name>
<sequence length="205" mass="22181">MKHVFKQGIVDAPTLLLLHGTGGTERDLLPLAEALAPQASVLGLRGNVLENGMPRFFRRLAEGVFDEEDLVLRTHELHDYVGEAAAQYGFDRSRVIAVGYSNGANMAASLLFHYKDALAGAVLHHPMVPLRGIALPDLSGTPVWIGAGTNDPICAPGETEQLERLLSGAGASVEVHWERQGHQLTGTEVRAAADWFARHFGETRT</sequence>
<feature type="domain" description="Dienelactone hydrolase" evidence="1">
    <location>
        <begin position="77"/>
        <end position="177"/>
    </location>
</feature>
<dbReference type="PANTHER" id="PTHR10655:SF17">
    <property type="entry name" value="LYSOPHOSPHOLIPASE-LIKE PROTEIN 1"/>
    <property type="match status" value="1"/>
</dbReference>
<evidence type="ECO:0000313" key="2">
    <source>
        <dbReference type="EMBL" id="MFB9751144.1"/>
    </source>
</evidence>
<accession>A0ABV5VS97</accession>
<dbReference type="EMBL" id="JBHMAG010000004">
    <property type="protein sequence ID" value="MFB9751144.1"/>
    <property type="molecule type" value="Genomic_DNA"/>
</dbReference>
<dbReference type="Proteomes" id="UP001589619">
    <property type="component" value="Unassembled WGS sequence"/>
</dbReference>
<dbReference type="SUPFAM" id="SSF53474">
    <property type="entry name" value="alpha/beta-Hydrolases"/>
    <property type="match status" value="1"/>
</dbReference>
<reference evidence="2 3" key="1">
    <citation type="submission" date="2024-09" db="EMBL/GenBank/DDBJ databases">
        <authorList>
            <person name="Sun Q."/>
            <person name="Mori K."/>
        </authorList>
    </citation>
    <scope>NUCLEOTIDE SEQUENCE [LARGE SCALE GENOMIC DNA]</scope>
    <source>
        <strain evidence="2 3">JCM 12520</strain>
    </source>
</reference>
<keyword evidence="2" id="KW-0378">Hydrolase</keyword>
<dbReference type="Pfam" id="PF01738">
    <property type="entry name" value="DLH"/>
    <property type="match status" value="1"/>
</dbReference>
<comment type="caution">
    <text evidence="2">The sequence shown here is derived from an EMBL/GenBank/DDBJ whole genome shotgun (WGS) entry which is preliminary data.</text>
</comment>
<protein>
    <submittedName>
        <fullName evidence="2">Alpha/beta hydrolase</fullName>
    </submittedName>
</protein>